<evidence type="ECO:0000256" key="1">
    <source>
        <dbReference type="ARBA" id="ARBA00004123"/>
    </source>
</evidence>
<dbReference type="GO" id="GO:0005655">
    <property type="term" value="C:nucleolar ribonuclease P complex"/>
    <property type="evidence" value="ECO:0007669"/>
    <property type="project" value="InterPro"/>
</dbReference>
<evidence type="ECO:0000256" key="3">
    <source>
        <dbReference type="ARBA" id="ARBA00023242"/>
    </source>
</evidence>
<keyword evidence="8" id="KW-1185">Reference proteome</keyword>
<dbReference type="Pfam" id="PF06978">
    <property type="entry name" value="POP1_N"/>
    <property type="match status" value="1"/>
</dbReference>
<gene>
    <name evidence="7" type="ORF">I9W82_000113</name>
</gene>
<accession>A0A8H7ZK75</accession>
<dbReference type="Pfam" id="PF08170">
    <property type="entry name" value="POPLD"/>
    <property type="match status" value="1"/>
</dbReference>
<dbReference type="InterPro" id="IPR039182">
    <property type="entry name" value="Pop1"/>
</dbReference>
<dbReference type="AlphaFoldDB" id="A0A8H7ZK75"/>
<evidence type="ECO:0000256" key="2">
    <source>
        <dbReference type="ARBA" id="ARBA00022694"/>
    </source>
</evidence>
<dbReference type="PANTHER" id="PTHR22731">
    <property type="entry name" value="RIBONUCLEASES P/MRP PROTEIN SUBUNIT POP1"/>
    <property type="match status" value="1"/>
</dbReference>
<feature type="compositionally biased region" description="Basic and acidic residues" evidence="4">
    <location>
        <begin position="1"/>
        <end position="11"/>
    </location>
</feature>
<proteinExistence type="predicted"/>
<evidence type="ECO:0000313" key="8">
    <source>
        <dbReference type="Proteomes" id="UP000669133"/>
    </source>
</evidence>
<dbReference type="InterPro" id="IPR009723">
    <property type="entry name" value="Pop1_N"/>
</dbReference>
<name>A0A8H7ZK75_9ASCO</name>
<feature type="region of interest" description="Disordered" evidence="4">
    <location>
        <begin position="1"/>
        <end position="39"/>
    </location>
</feature>
<dbReference type="Proteomes" id="UP000669133">
    <property type="component" value="Unassembled WGS sequence"/>
</dbReference>
<evidence type="ECO:0000313" key="7">
    <source>
        <dbReference type="EMBL" id="KAG5421023.1"/>
    </source>
</evidence>
<evidence type="ECO:0000259" key="6">
    <source>
        <dbReference type="Pfam" id="PF08170"/>
    </source>
</evidence>
<protein>
    <submittedName>
        <fullName evidence="7">POP1</fullName>
    </submittedName>
</protein>
<feature type="domain" description="Pop1 N-terminal" evidence="5">
    <location>
        <begin position="47"/>
        <end position="262"/>
    </location>
</feature>
<dbReference type="InterPro" id="IPR012590">
    <property type="entry name" value="POPLD_dom"/>
</dbReference>
<evidence type="ECO:0000259" key="5">
    <source>
        <dbReference type="Pfam" id="PF06978"/>
    </source>
</evidence>
<keyword evidence="3" id="KW-0539">Nucleus</keyword>
<comment type="caution">
    <text evidence="7">The sequence shown here is derived from an EMBL/GenBank/DDBJ whole genome shotgun (WGS) entry which is preliminary data.</text>
</comment>
<comment type="subcellular location">
    <subcellularLocation>
        <location evidence="1">Nucleus</location>
    </subcellularLocation>
</comment>
<reference evidence="7 8" key="1">
    <citation type="submission" date="2020-12" db="EMBL/GenBank/DDBJ databases">
        <title>Effect of drift, selection, and recombination on the evolution of hybrid genomes in Candida yeast pathogens.</title>
        <authorList>
            <person name="Mixao V."/>
            <person name="Ksiezopolska E."/>
            <person name="Saus E."/>
            <person name="Boekhout T."/>
            <person name="Gacser A."/>
            <person name="Gabaldon T."/>
        </authorList>
    </citation>
    <scope>NUCLEOTIDE SEQUENCE [LARGE SCALE GENOMIC DNA]</scope>
    <source>
        <strain evidence="7 8">BP57</strain>
    </source>
</reference>
<dbReference type="GeneID" id="93648742"/>
<dbReference type="PANTHER" id="PTHR22731:SF3">
    <property type="entry name" value="RIBONUCLEASES P_MRP PROTEIN SUBUNIT POP1"/>
    <property type="match status" value="1"/>
</dbReference>
<sequence length="764" mass="87452">MSSNQRNDKKSQLNKKKTRLYNSRNIKAQNSDPSYDQKDTKLNVPEFLESRKYEINAFELSQLKSKQALNSRCFQNLPRSMRRRAASHHISRIPKRLRSKALREMKGANTPSRKIAKGRKIYKLLQRQKLLKVASKMKKERYTPSDILKTFNVRAHYKEISKQLDKEWSPSGKKLNNSVGSFDHTGNYGVAKPPPRTIKYGARQQKFAWTPTHVWHAKRFKMSKKLDFQVPYTPTQKCFKSMNRQNRYKAVCFDTSYRGSLVFSCRDNEIIAVILKNILGTGPVPSSILNGKKSYTGLIHLPFLLDHVPVGFGTVYVSVGAKKIFLQIQTDNYKELVEKLSGIPYVNVKELLDCRYSLGSIDLSGPSSLEYLSRVLHLRDTPDKIKSTWASLCSHSYSSLIPIGTTLTLECYDPRLWNKPTKFPIKTDQDIYDTVIQLNNESLVDPATLEALFSADGRIKSYENQLSIKDLGKIRSHGTPFEKVSHSKIPILLTKTASQKWSLICPWFWVLPIWIQLVKIPDIKAGGLKQMYQFNFESNKLTYPYDYPWTDEGQKYNCMIGDLSREIEARKPKKLMSLQRAEDRFSNLYDAYTCDWHNLRCAMYALETMESNQISFVSTGLYSSPPSTFETELGNIVFANKKQDKHKSVVCVASASIVKQSNQPIDARDGVLYDKIPVVQISLKVVGEGVIENNARIYEKNVCRDKHVVGFVTTGGMNLNEGKFTGLGAVYLRSHMIKNPRDPVYVRNPGKELMYACSYQFIDQ</sequence>
<dbReference type="OrthoDB" id="442863at2759"/>
<dbReference type="RefSeq" id="XP_067550139.1">
    <property type="nucleotide sequence ID" value="XM_067689843.1"/>
</dbReference>
<feature type="compositionally biased region" description="Polar residues" evidence="4">
    <location>
        <begin position="20"/>
        <end position="34"/>
    </location>
</feature>
<dbReference type="GO" id="GO:0001682">
    <property type="term" value="P:tRNA 5'-leader removal"/>
    <property type="evidence" value="ECO:0007669"/>
    <property type="project" value="InterPro"/>
</dbReference>
<organism evidence="7 8">
    <name type="scientific">Candida metapsilosis</name>
    <dbReference type="NCBI Taxonomy" id="273372"/>
    <lineage>
        <taxon>Eukaryota</taxon>
        <taxon>Fungi</taxon>
        <taxon>Dikarya</taxon>
        <taxon>Ascomycota</taxon>
        <taxon>Saccharomycotina</taxon>
        <taxon>Pichiomycetes</taxon>
        <taxon>Debaryomycetaceae</taxon>
        <taxon>Candida/Lodderomyces clade</taxon>
        <taxon>Candida</taxon>
    </lineage>
</organism>
<dbReference type="EMBL" id="JAEOAQ010000001">
    <property type="protein sequence ID" value="KAG5421023.1"/>
    <property type="molecule type" value="Genomic_DNA"/>
</dbReference>
<feature type="domain" description="POPLD" evidence="6">
    <location>
        <begin position="500"/>
        <end position="596"/>
    </location>
</feature>
<evidence type="ECO:0000256" key="4">
    <source>
        <dbReference type="SAM" id="MobiDB-lite"/>
    </source>
</evidence>
<dbReference type="GO" id="GO:0000172">
    <property type="term" value="C:ribonuclease MRP complex"/>
    <property type="evidence" value="ECO:0007669"/>
    <property type="project" value="InterPro"/>
</dbReference>
<keyword evidence="2" id="KW-0819">tRNA processing</keyword>